<dbReference type="OrthoDB" id="9804819at2"/>
<reference evidence="6 7" key="1">
    <citation type="submission" date="2015-01" db="EMBL/GenBank/DDBJ databases">
        <title>Draft genome of the acidophilic iron oxidizer Ferrimicrobium acidiphilum strain T23.</title>
        <authorList>
            <person name="Poehlein A."/>
            <person name="Eisen S."/>
            <person name="Schloemann M."/>
            <person name="Johnson B.D."/>
            <person name="Daniel R."/>
            <person name="Muehling M."/>
        </authorList>
    </citation>
    <scope>NUCLEOTIDE SEQUENCE [LARGE SCALE GENOMIC DNA]</scope>
    <source>
        <strain evidence="6 7">T23</strain>
    </source>
</reference>
<dbReference type="Proteomes" id="UP000032336">
    <property type="component" value="Unassembled WGS sequence"/>
</dbReference>
<dbReference type="SUPFAM" id="SSF52540">
    <property type="entry name" value="P-loop containing nucleoside triphosphate hydrolases"/>
    <property type="match status" value="1"/>
</dbReference>
<gene>
    <name evidence="6" type="primary">yxlF</name>
    <name evidence="6" type="ORF">FEAC_15550</name>
</gene>
<protein>
    <submittedName>
        <fullName evidence="6">Putative ABC transporter ATP-binding protein YxlF</fullName>
        <ecNumber evidence="6">3.6.3.-</ecNumber>
    </submittedName>
</protein>
<dbReference type="PANTHER" id="PTHR43335">
    <property type="entry name" value="ABC TRANSPORTER, ATP-BINDING PROTEIN"/>
    <property type="match status" value="1"/>
</dbReference>
<evidence type="ECO:0000256" key="1">
    <source>
        <dbReference type="ARBA" id="ARBA00005417"/>
    </source>
</evidence>
<feature type="domain" description="ABC transporter" evidence="5">
    <location>
        <begin position="6"/>
        <end position="236"/>
    </location>
</feature>
<organism evidence="6 7">
    <name type="scientific">Ferrimicrobium acidiphilum DSM 19497</name>
    <dbReference type="NCBI Taxonomy" id="1121877"/>
    <lineage>
        <taxon>Bacteria</taxon>
        <taxon>Bacillati</taxon>
        <taxon>Actinomycetota</taxon>
        <taxon>Acidimicrobiia</taxon>
        <taxon>Acidimicrobiales</taxon>
        <taxon>Acidimicrobiaceae</taxon>
        <taxon>Ferrimicrobium</taxon>
    </lineage>
</organism>
<dbReference type="PATRIC" id="fig|1121877.4.peg.1728"/>
<dbReference type="SMART" id="SM00382">
    <property type="entry name" value="AAA"/>
    <property type="match status" value="1"/>
</dbReference>
<dbReference type="GO" id="GO:0005524">
    <property type="term" value="F:ATP binding"/>
    <property type="evidence" value="ECO:0007669"/>
    <property type="project" value="UniProtKB-KW"/>
</dbReference>
<keyword evidence="4 6" id="KW-0067">ATP-binding</keyword>
<dbReference type="STRING" id="1121877.FEAC_15550"/>
<dbReference type="InterPro" id="IPR017871">
    <property type="entry name" value="ABC_transporter-like_CS"/>
</dbReference>
<dbReference type="AlphaFoldDB" id="A0A0D8FU11"/>
<proteinExistence type="inferred from homology"/>
<keyword evidence="2" id="KW-0813">Transport</keyword>
<keyword evidence="3" id="KW-0547">Nucleotide-binding</keyword>
<dbReference type="Gene3D" id="3.40.50.300">
    <property type="entry name" value="P-loop containing nucleotide triphosphate hydrolases"/>
    <property type="match status" value="1"/>
</dbReference>
<dbReference type="RefSeq" id="WP_035389601.1">
    <property type="nucleotide sequence ID" value="NZ_JQKF01000014.1"/>
</dbReference>
<comment type="caution">
    <text evidence="6">The sequence shown here is derived from an EMBL/GenBank/DDBJ whole genome shotgun (WGS) entry which is preliminary data.</text>
</comment>
<comment type="similarity">
    <text evidence="1">Belongs to the ABC transporter superfamily.</text>
</comment>
<keyword evidence="7" id="KW-1185">Reference proteome</keyword>
<keyword evidence="6" id="KW-0378">Hydrolase</keyword>
<dbReference type="EC" id="3.6.3.-" evidence="6"/>
<dbReference type="InterPro" id="IPR027417">
    <property type="entry name" value="P-loop_NTPase"/>
</dbReference>
<dbReference type="InterPro" id="IPR003593">
    <property type="entry name" value="AAA+_ATPase"/>
</dbReference>
<dbReference type="GO" id="GO:0016887">
    <property type="term" value="F:ATP hydrolysis activity"/>
    <property type="evidence" value="ECO:0007669"/>
    <property type="project" value="InterPro"/>
</dbReference>
<dbReference type="eggNOG" id="COG1131">
    <property type="taxonomic scope" value="Bacteria"/>
</dbReference>
<dbReference type="PANTHER" id="PTHR43335:SF4">
    <property type="entry name" value="ABC TRANSPORTER, ATP-BINDING PROTEIN"/>
    <property type="match status" value="1"/>
</dbReference>
<evidence type="ECO:0000313" key="6">
    <source>
        <dbReference type="EMBL" id="KJE76626.1"/>
    </source>
</evidence>
<sequence length="304" mass="32827">MSVAIIEADGLTKRFGGQTAVDEVTFSVNEGAVFGFLGPNGAGKTTTIRIVLGLIFADAGGFSLLGEQKSSRLHRVLPRVGAFIEGPGYVPYLSARQNLDRFLAAEGIRRSGRPKLIADALEAVGLEMVVDRPVGRYSLGMRQRLGLAQALLGERDLYILDEPTNGLDPSGMREVRRLIGELAARGKTVFISTHLLAEAEQICSHVAFMSQGRLVKSGALDELRSDYPQQLKILGTPVGRIMELIGPQARLDGPAVMADLSPKDGPRLLQAMIVDGIEIAEFTWLTPSLEEIFIAEVGEGFDVR</sequence>
<dbReference type="GeneID" id="78372736"/>
<name>A0A0D8FU11_9ACTN</name>
<evidence type="ECO:0000259" key="5">
    <source>
        <dbReference type="PROSITE" id="PS50893"/>
    </source>
</evidence>
<dbReference type="InterPro" id="IPR003439">
    <property type="entry name" value="ABC_transporter-like_ATP-bd"/>
</dbReference>
<evidence type="ECO:0000256" key="3">
    <source>
        <dbReference type="ARBA" id="ARBA00022741"/>
    </source>
</evidence>
<evidence type="ECO:0000256" key="2">
    <source>
        <dbReference type="ARBA" id="ARBA00022448"/>
    </source>
</evidence>
<dbReference type="PROSITE" id="PS50893">
    <property type="entry name" value="ABC_TRANSPORTER_2"/>
    <property type="match status" value="1"/>
</dbReference>
<accession>A0A0D8FU11</accession>
<dbReference type="EMBL" id="JXUW01000013">
    <property type="protein sequence ID" value="KJE76626.1"/>
    <property type="molecule type" value="Genomic_DNA"/>
</dbReference>
<dbReference type="PROSITE" id="PS00211">
    <property type="entry name" value="ABC_TRANSPORTER_1"/>
    <property type="match status" value="1"/>
</dbReference>
<evidence type="ECO:0000256" key="4">
    <source>
        <dbReference type="ARBA" id="ARBA00022840"/>
    </source>
</evidence>
<evidence type="ECO:0000313" key="7">
    <source>
        <dbReference type="Proteomes" id="UP000032336"/>
    </source>
</evidence>
<dbReference type="Pfam" id="PF00005">
    <property type="entry name" value="ABC_tran"/>
    <property type="match status" value="1"/>
</dbReference>